<dbReference type="EMBL" id="JAFKCZ010000005">
    <property type="protein sequence ID" value="MBN7796525.1"/>
    <property type="molecule type" value="Genomic_DNA"/>
</dbReference>
<dbReference type="SUPFAM" id="SSF52317">
    <property type="entry name" value="Class I glutamine amidotransferase-like"/>
    <property type="match status" value="1"/>
</dbReference>
<reference evidence="6" key="1">
    <citation type="submission" date="2021-02" db="EMBL/GenBank/DDBJ databases">
        <title>PHA producing bacteria isolated from coastal sediment in Guangdong, Shenzhen.</title>
        <authorList>
            <person name="Zheng W."/>
            <person name="Yu S."/>
            <person name="Huang Y."/>
        </authorList>
    </citation>
    <scope>NUCLEOTIDE SEQUENCE</scope>
    <source>
        <strain evidence="6">TN14-10</strain>
    </source>
</reference>
<protein>
    <submittedName>
        <fullName evidence="6">GlxA family transcriptional regulator</fullName>
    </submittedName>
</protein>
<dbReference type="PROSITE" id="PS01124">
    <property type="entry name" value="HTH_ARAC_FAMILY_2"/>
    <property type="match status" value="1"/>
</dbReference>
<feature type="transmembrane region" description="Helical" evidence="4">
    <location>
        <begin position="12"/>
        <end position="30"/>
    </location>
</feature>
<keyword evidence="4" id="KW-0472">Membrane</keyword>
<evidence type="ECO:0000313" key="7">
    <source>
        <dbReference type="Proteomes" id="UP000664303"/>
    </source>
</evidence>
<dbReference type="SUPFAM" id="SSF46689">
    <property type="entry name" value="Homeodomain-like"/>
    <property type="match status" value="2"/>
</dbReference>
<dbReference type="PANTHER" id="PTHR43130:SF3">
    <property type="entry name" value="HTH-TYPE TRANSCRIPTIONAL REGULATOR RV1931C"/>
    <property type="match status" value="1"/>
</dbReference>
<dbReference type="PRINTS" id="PR00032">
    <property type="entry name" value="HTHARAC"/>
</dbReference>
<dbReference type="InterPro" id="IPR052158">
    <property type="entry name" value="INH-QAR"/>
</dbReference>
<dbReference type="PANTHER" id="PTHR43130">
    <property type="entry name" value="ARAC-FAMILY TRANSCRIPTIONAL REGULATOR"/>
    <property type="match status" value="1"/>
</dbReference>
<keyword evidence="3" id="KW-0804">Transcription</keyword>
<name>A0A939DEA1_9GAMM</name>
<evidence type="ECO:0000256" key="1">
    <source>
        <dbReference type="ARBA" id="ARBA00023015"/>
    </source>
</evidence>
<dbReference type="GO" id="GO:0043565">
    <property type="term" value="F:sequence-specific DNA binding"/>
    <property type="evidence" value="ECO:0007669"/>
    <property type="project" value="InterPro"/>
</dbReference>
<evidence type="ECO:0000259" key="5">
    <source>
        <dbReference type="PROSITE" id="PS01124"/>
    </source>
</evidence>
<dbReference type="CDD" id="cd03136">
    <property type="entry name" value="GATase1_AraC_ArgR_like"/>
    <property type="match status" value="1"/>
</dbReference>
<keyword evidence="7" id="KW-1185">Reference proteome</keyword>
<keyword evidence="4" id="KW-0812">Transmembrane</keyword>
<dbReference type="InterPro" id="IPR018060">
    <property type="entry name" value="HTH_AraC"/>
</dbReference>
<evidence type="ECO:0000256" key="2">
    <source>
        <dbReference type="ARBA" id="ARBA00023125"/>
    </source>
</evidence>
<evidence type="ECO:0000256" key="3">
    <source>
        <dbReference type="ARBA" id="ARBA00023163"/>
    </source>
</evidence>
<feature type="domain" description="HTH araC/xylS-type" evidence="5">
    <location>
        <begin position="222"/>
        <end position="320"/>
    </location>
</feature>
<dbReference type="GO" id="GO:0003700">
    <property type="term" value="F:DNA-binding transcription factor activity"/>
    <property type="evidence" value="ECO:0007669"/>
    <property type="project" value="InterPro"/>
</dbReference>
<dbReference type="RefSeq" id="WP_206559969.1">
    <property type="nucleotide sequence ID" value="NZ_JAFKCZ010000005.1"/>
</dbReference>
<sequence>MFGDPSPTAPQRIGFLLLPGFSMIGLSAMVDPLRWANTLAREALYHWQMLSLRGRPVRSSNDISLMADQAVERVEGIDTLVVCAGFHPQEQLSGKLTGALRRLAALGVDLGGQDTGSYILAAAGLLDGYSATIHWENHDSYREAFRNVNVVPELFEIDRNRFSCSGGLSGLDMMLYLVRQQHGAELAAAISDQLIYHTMREGSDPQRLSLQSRYGVANAKLLETIENMQRHFEHPLPIPELARMVHISERELERLFRGHMDTTPLAFYRRLRLEKAQLLLQQTSFSITNIALRCGFGSTSHFSRSYHRHFGYSPRGERRR</sequence>
<dbReference type="Proteomes" id="UP000664303">
    <property type="component" value="Unassembled WGS sequence"/>
</dbReference>
<proteinExistence type="predicted"/>
<dbReference type="Gene3D" id="1.10.10.60">
    <property type="entry name" value="Homeodomain-like"/>
    <property type="match status" value="1"/>
</dbReference>
<dbReference type="SMART" id="SM00342">
    <property type="entry name" value="HTH_ARAC"/>
    <property type="match status" value="1"/>
</dbReference>
<dbReference type="AlphaFoldDB" id="A0A939DEA1"/>
<keyword evidence="1" id="KW-0805">Transcription regulation</keyword>
<evidence type="ECO:0000256" key="4">
    <source>
        <dbReference type="SAM" id="Phobius"/>
    </source>
</evidence>
<evidence type="ECO:0000313" key="6">
    <source>
        <dbReference type="EMBL" id="MBN7796525.1"/>
    </source>
</evidence>
<dbReference type="InterPro" id="IPR020449">
    <property type="entry name" value="Tscrpt_reg_AraC-type_HTH"/>
</dbReference>
<gene>
    <name evidence="6" type="ORF">JYP50_07980</name>
</gene>
<keyword evidence="2" id="KW-0238">DNA-binding</keyword>
<organism evidence="6 7">
    <name type="scientific">Parahaliea mediterranea</name>
    <dbReference type="NCBI Taxonomy" id="651086"/>
    <lineage>
        <taxon>Bacteria</taxon>
        <taxon>Pseudomonadati</taxon>
        <taxon>Pseudomonadota</taxon>
        <taxon>Gammaproteobacteria</taxon>
        <taxon>Cellvibrionales</taxon>
        <taxon>Halieaceae</taxon>
        <taxon>Parahaliea</taxon>
    </lineage>
</organism>
<comment type="caution">
    <text evidence="6">The sequence shown here is derived from an EMBL/GenBank/DDBJ whole genome shotgun (WGS) entry which is preliminary data.</text>
</comment>
<keyword evidence="4" id="KW-1133">Transmembrane helix</keyword>
<dbReference type="Pfam" id="PF12833">
    <property type="entry name" value="HTH_18"/>
    <property type="match status" value="1"/>
</dbReference>
<dbReference type="Gene3D" id="3.40.50.880">
    <property type="match status" value="1"/>
</dbReference>
<dbReference type="InterPro" id="IPR029062">
    <property type="entry name" value="Class_I_gatase-like"/>
</dbReference>
<dbReference type="InterPro" id="IPR009057">
    <property type="entry name" value="Homeodomain-like_sf"/>
</dbReference>
<accession>A0A939DEA1</accession>